<dbReference type="OpenTargets" id="ENSG00000261832"/>
<proteinExistence type="predicted"/>
<accession>A0A1B0GTS8</accession>
<sequence>MGGCAGSRRRFSDSEGRALEERGGLLAAGPLQQLLLCGDAECRPRHP</sequence>
<dbReference type="VEuPathDB" id="HostDB:ENSG00000261832"/>
<evidence type="ECO:0000313" key="1">
    <source>
        <dbReference type="Ensembl" id="ENSP00000489823.1"/>
    </source>
</evidence>
<dbReference type="Bgee" id="ENSG00000261832">
    <property type="expression patterns" value="Expressed in male germ line stem cell (sensu Vertebrata) in testis and 100 other cell types or tissues"/>
</dbReference>
<dbReference type="Ensembl" id="ENST00000637299.1">
    <property type="protein sequence ID" value="ENSP00000489823.1"/>
    <property type="gene ID" value="ENSG00000261832.6"/>
</dbReference>
<gene>
    <name evidence="1" type="primary">CLN3</name>
</gene>
<reference evidence="1 2" key="2">
    <citation type="journal article" date="2004" name="Nature">
        <title>Finishing the euchromatic sequence of the human genome.</title>
        <authorList>
            <consortium name="International Human Genome Sequencing Consortium"/>
        </authorList>
    </citation>
    <scope>NUCLEOTIDE SEQUENCE [LARGE SCALE GENOMIC DNA]</scope>
</reference>
<reference evidence="1 2" key="1">
    <citation type="journal article" date="2001" name="Nature">
        <title>Initial sequencing and analysis of the human genome.</title>
        <authorList>
            <consortium name="International Human Genome Sequencing Consortium"/>
            <person name="Lander E.S."/>
            <person name="Linton L.M."/>
            <person name="Birren B."/>
            <person name="Nusbaum C."/>
            <person name="Zody M.C."/>
            <person name="Baldwin J."/>
            <person name="Devon K."/>
            <person name="Dewar K."/>
            <person name="Doyle M."/>
            <person name="FitzHugh W."/>
            <person name="Funke R."/>
            <person name="Gage D."/>
            <person name="Harris K."/>
            <person name="Heaford A."/>
            <person name="Howland J."/>
            <person name="Kann L."/>
            <person name="Lehoczky J."/>
            <person name="LeVine R."/>
            <person name="McEwan P."/>
            <person name="McKernan K."/>
            <person name="Meldrim J."/>
            <person name="Mesirov J.P."/>
            <person name="Miranda C."/>
            <person name="Morris W."/>
            <person name="Naylor J."/>
            <person name="Raymond C."/>
            <person name="Rosetti M."/>
            <person name="Santos R."/>
            <person name="Sheridan A."/>
            <person name="Sougnez C."/>
            <person name="Stange-Thomann N."/>
            <person name="Stojanovic N."/>
            <person name="Subramanian A."/>
            <person name="Wyman D."/>
            <person name="Rogers J."/>
            <person name="Sulston J."/>
            <person name="Ainscough R."/>
            <person name="Beck S."/>
            <person name="Bentley D."/>
            <person name="Burton J."/>
            <person name="Clee C."/>
            <person name="Carter N."/>
            <person name="Coulson A."/>
            <person name="Deadman R."/>
            <person name="Deloukas P."/>
            <person name="Dunham A."/>
            <person name="Dunham I."/>
            <person name="Durbin R."/>
            <person name="French L."/>
            <person name="Grafham D."/>
            <person name="Gregory S."/>
            <person name="Hubbard T."/>
            <person name="Humphray S."/>
            <person name="Hunt A."/>
            <person name="Jones M."/>
            <person name="Lloyd C."/>
            <person name="McMurray A."/>
            <person name="Matthews L."/>
            <person name="Mercer S."/>
            <person name="Milne S."/>
            <person name="Mullikin J.C."/>
            <person name="Mungall A."/>
            <person name="Plumb R."/>
            <person name="Ross M."/>
            <person name="Shownkeen R."/>
            <person name="Sims S."/>
            <person name="Waterston R.H."/>
            <person name="Wilson R.K."/>
            <person name="Hillier L.W."/>
            <person name="McPherson J.D."/>
            <person name="Marra M.A."/>
            <person name="Mardis E.R."/>
            <person name="Fulton L.A."/>
            <person name="Chinwalla A.T."/>
            <person name="Pepin K.H."/>
            <person name="Gish W.R."/>
            <person name="Chissoe S.L."/>
            <person name="Wendl M.C."/>
            <person name="Delehaunty K.D."/>
            <person name="Miner T.L."/>
            <person name="Delehaunty A."/>
            <person name="Kramer J.B."/>
            <person name="Cook L.L."/>
            <person name="Fulton R.S."/>
            <person name="Johnson D.L."/>
            <person name="Minx P.J."/>
            <person name="Clifton S.W."/>
            <person name="Hawkins T."/>
            <person name="Branscomb E."/>
            <person name="Predki P."/>
            <person name="Richardson P."/>
            <person name="Wenning S."/>
            <person name="Slezak T."/>
            <person name="Doggett N."/>
            <person name="Cheng J.F."/>
            <person name="Olsen A."/>
            <person name="Lucas S."/>
            <person name="Elkin C."/>
            <person name="Uberbacher E."/>
            <person name="Frazier M."/>
            <person name="Gibbs R.A."/>
            <person name="Muzny D.M."/>
            <person name="Scherer S.E."/>
            <person name="Bouck J.B."/>
            <person name="Sodergren E.J."/>
            <person name="Worley K.C."/>
            <person name="Rives C.M."/>
            <person name="Gorrell J.H."/>
            <person name="Metzker M.L."/>
            <person name="Naylor S.L."/>
            <person name="Kucherlapati R.S."/>
            <person name="Nelson D.L."/>
            <person name="Weinstock G.M."/>
            <person name="Sakaki Y."/>
            <person name="Fujiyama A."/>
            <person name="Hattori M."/>
            <person name="Yada T."/>
            <person name="Toyoda A."/>
            <person name="Itoh T."/>
            <person name="Kawagoe C."/>
            <person name="Watanabe H."/>
            <person name="Totoki Y."/>
            <person name="Taylor T."/>
            <person name="Weissenbach J."/>
            <person name="Heilig R."/>
            <person name="Saurin W."/>
            <person name="Artiguenave F."/>
            <person name="Brottier P."/>
            <person name="Bruls T."/>
            <person name="Pelletier E."/>
            <person name="Robert C."/>
            <person name="Wincker P."/>
            <person name="Smith D.R."/>
            <person name="Doucette-Stamm L."/>
            <person name="Rubenfield M."/>
            <person name="Weinstock K."/>
            <person name="Lee H.M."/>
            <person name="Dubois J."/>
            <person name="Rosenthal A."/>
            <person name="Platzer M."/>
            <person name="Nyakatura G."/>
            <person name="Taudien S."/>
            <person name="Rump A."/>
            <person name="Yang H."/>
            <person name="Yu J."/>
            <person name="Wang J."/>
            <person name="Huang G."/>
            <person name="Gu J."/>
            <person name="Hood L."/>
            <person name="Rowen L."/>
            <person name="Madan A."/>
            <person name="Qin S."/>
            <person name="Davis R.W."/>
            <person name="Federspiel N.A."/>
            <person name="Abola A.P."/>
            <person name="Proctor M.J."/>
            <person name="Myers R.M."/>
            <person name="Schmutz J."/>
            <person name="Dickson M."/>
            <person name="Grimwood J."/>
            <person name="Cox D.R."/>
            <person name="Olson M.V."/>
            <person name="Kaul R."/>
            <person name="Raymond C."/>
            <person name="Shimizu N."/>
            <person name="Kawasaki K."/>
            <person name="Minoshima S."/>
            <person name="Evans G.A."/>
            <person name="Athanasiou M."/>
            <person name="Schultz R."/>
            <person name="Roe B.A."/>
            <person name="Chen F."/>
            <person name="Pan H."/>
            <person name="Ramser J."/>
            <person name="Lehrach H."/>
            <person name="Reinhardt R."/>
            <person name="McCombie W.R."/>
            <person name="de la Bastide M."/>
            <person name="Dedhia N."/>
            <person name="Blocker H."/>
            <person name="Hornischer K."/>
            <person name="Nordsiek G."/>
            <person name="Agarwala R."/>
            <person name="Aravind L."/>
            <person name="Bailey J.A."/>
            <person name="Bateman A."/>
            <person name="Batzoglou S."/>
            <person name="Birney E."/>
            <person name="Bork P."/>
            <person name="Brown D.G."/>
            <person name="Burge C.B."/>
            <person name="Cerutti L."/>
            <person name="Chen H.C."/>
            <person name="Church D."/>
            <person name="Clamp M."/>
            <person name="Copley R.R."/>
            <person name="Doerks T."/>
            <person name="Eddy S.R."/>
            <person name="Eichler E.E."/>
            <person name="Furey T.S."/>
            <person name="Galagan J."/>
            <person name="Gilbert J.G."/>
            <person name="Harmon C."/>
            <person name="Hayashizaki Y."/>
            <person name="Haussler D."/>
            <person name="Hermjakob H."/>
            <person name="Hokamp K."/>
            <person name="Jang W."/>
            <person name="Johnson L.S."/>
            <person name="Jones T.A."/>
            <person name="Kasif S."/>
            <person name="Kaspryzk A."/>
            <person name="Kennedy S."/>
            <person name="Kent W.J."/>
            <person name="Kitts P."/>
            <person name="Koonin E.V."/>
            <person name="Korf I."/>
            <person name="Kulp D."/>
            <person name="Lancet D."/>
            <person name="Lowe T.M."/>
            <person name="McLysaght A."/>
            <person name="Mikkelsen T."/>
            <person name="Moran J.V."/>
            <person name="Mulder N."/>
            <person name="Pollara V.J."/>
            <person name="Ponting C.P."/>
            <person name="Schuler G."/>
            <person name="Schultz J."/>
            <person name="Slater G."/>
            <person name="Smit A.F."/>
            <person name="Stupka E."/>
            <person name="Szustakowski J."/>
            <person name="Thierry-Mieg D."/>
            <person name="Thierry-Mieg J."/>
            <person name="Wagner L."/>
            <person name="Wallis J."/>
            <person name="Wheeler R."/>
            <person name="Williams A."/>
            <person name="Wolf Y.I."/>
            <person name="Wolfe K.H."/>
            <person name="Yang S.P."/>
            <person name="Yeh R.F."/>
            <person name="Collins F."/>
            <person name="Guyer M.S."/>
            <person name="Peterson J."/>
            <person name="Felsenfeld A."/>
            <person name="Wetterstrand K.A."/>
            <person name="Patrinos A."/>
            <person name="Morgan M.J."/>
            <person name="de Jong P."/>
            <person name="Catanese J.J."/>
            <person name="Osoegawa K."/>
            <person name="Shizuya H."/>
            <person name="Choi S."/>
            <person name="Chen Y.J."/>
        </authorList>
    </citation>
    <scope>NUCLEOTIDE SEQUENCE [LARGE SCALE GENOMIC DNA]</scope>
</reference>
<name>A0A1B0GTS8_HUMAN</name>
<dbReference type="EMBL" id="AC138894">
    <property type="status" value="NOT_ANNOTATED_CDS"/>
    <property type="molecule type" value="Genomic_DNA"/>
</dbReference>
<protein>
    <submittedName>
        <fullName evidence="1">Battenin</fullName>
    </submittedName>
</protein>
<organism evidence="1 2">
    <name type="scientific">Homo sapiens</name>
    <name type="common">Human</name>
    <dbReference type="NCBI Taxonomy" id="9606"/>
    <lineage>
        <taxon>Eukaryota</taxon>
        <taxon>Metazoa</taxon>
        <taxon>Chordata</taxon>
        <taxon>Craniata</taxon>
        <taxon>Vertebrata</taxon>
        <taxon>Euteleostomi</taxon>
        <taxon>Mammalia</taxon>
        <taxon>Eutheria</taxon>
        <taxon>Euarchontoglires</taxon>
        <taxon>Primates</taxon>
        <taxon>Haplorrhini</taxon>
        <taxon>Catarrhini</taxon>
        <taxon>Hominidae</taxon>
        <taxon>Homo</taxon>
    </lineage>
</organism>
<reference evidence="1" key="5">
    <citation type="submission" date="2025-09" db="UniProtKB">
        <authorList>
            <consortium name="Ensembl"/>
        </authorList>
    </citation>
    <scope>IDENTIFICATION</scope>
</reference>
<dbReference type="GeneCards" id="ENSG00000261832"/>
<keyword evidence="2" id="KW-1185">Reference proteome</keyword>
<dbReference type="ExpressionAtlas" id="A0A1B0GTS8">
    <property type="expression patterns" value="baseline and differential"/>
</dbReference>
<dbReference type="AlphaFoldDB" id="A0A1B0GTS8"/>
<dbReference type="Proteomes" id="UP000005640">
    <property type="component" value="Chromosome 16"/>
</dbReference>
<evidence type="ECO:0000313" key="2">
    <source>
        <dbReference type="Proteomes" id="UP000005640"/>
    </source>
</evidence>
<reference evidence="1" key="4">
    <citation type="submission" date="2025-08" db="UniProtKB">
        <authorList>
            <consortium name="Ensembl"/>
        </authorList>
    </citation>
    <scope>IDENTIFICATION</scope>
</reference>
<reference evidence="1 2" key="3">
    <citation type="journal article" date="2004" name="Nature">
        <title>The sequence and analysis of duplication-rich human chromosome 16.</title>
        <authorList>
            <person name="Martin J."/>
            <person name="Han C."/>
            <person name="Gordon L.A."/>
            <person name="Terry A."/>
            <person name="Prabhakar S."/>
            <person name="She X."/>
            <person name="Xie G."/>
            <person name="Hellsten U."/>
            <person name="Chan Y.M."/>
            <person name="Altherr M."/>
            <person name="Couronne O."/>
            <person name="Aerts A."/>
            <person name="Bajorek E."/>
            <person name="Black S."/>
            <person name="Blumer H."/>
            <person name="Branscomb E."/>
            <person name="Brown N.C."/>
            <person name="Bruno W.J."/>
            <person name="Buckingham J.M."/>
            <person name="Callen D.F."/>
            <person name="Campbell C.S."/>
            <person name="Campbell M.L."/>
            <person name="Campbell E.W."/>
            <person name="Caoile C."/>
            <person name="Challacombe J.F."/>
            <person name="Chasteen L.A."/>
            <person name="Chertkov O."/>
            <person name="Chi H.C."/>
            <person name="Christensen M."/>
            <person name="Clark L.M."/>
            <person name="Cohn J.D."/>
            <person name="Denys M."/>
            <person name="Detter J.C."/>
            <person name="Dickson M."/>
            <person name="Dimitrijevic-Bussod M."/>
            <person name="Escobar J."/>
            <person name="Fawcett J.J."/>
            <person name="Flowers D."/>
            <person name="Fotopulos D."/>
            <person name="Glavina T."/>
            <person name="Gomez M."/>
            <person name="Gonzales E."/>
            <person name="Goodstein D."/>
            <person name="Goodwin L.A."/>
            <person name="Grady D.L."/>
            <person name="Grigoriev I."/>
            <person name="Groza M."/>
            <person name="Hammon N."/>
            <person name="Hawkins T."/>
            <person name="Haydu L."/>
            <person name="Hildebrand C.E."/>
            <person name="Huang W."/>
            <person name="Israni S."/>
            <person name="Jett J."/>
            <person name="Jewett P.B."/>
            <person name="Kadner K."/>
            <person name="Kimball H."/>
            <person name="Kobayashi A."/>
            <person name="Krawczyk M.C."/>
            <person name="Leyba T."/>
            <person name="Longmire J.L."/>
            <person name="Lopez F."/>
            <person name="Lou Y."/>
            <person name="Lowry S."/>
            <person name="Ludeman T."/>
            <person name="Manohar C.F."/>
            <person name="Mark G.A."/>
            <person name="McMurray K.L."/>
            <person name="Meincke L.J."/>
            <person name="Morgan J."/>
            <person name="Moyzis R.K."/>
            <person name="Mundt M.O."/>
            <person name="Munk A.C."/>
            <person name="Nandkeshwar R.D."/>
            <person name="Pitluck S."/>
            <person name="Pollard M."/>
            <person name="Predki P."/>
            <person name="Parson-Quintana B."/>
            <person name="Ramirez L."/>
            <person name="Rash S."/>
            <person name="Retterer J."/>
            <person name="Ricke D.O."/>
            <person name="Robinson D.L."/>
            <person name="Rodriguez A."/>
            <person name="Salamov A."/>
            <person name="Saunders E.H."/>
            <person name="Scott D."/>
            <person name="Shough T."/>
            <person name="Stallings R.L."/>
            <person name="Stalvey M."/>
            <person name="Sutherland R.D."/>
            <person name="Tapia R."/>
            <person name="Tesmer J.G."/>
            <person name="Thayer N."/>
            <person name="Thompson L.S."/>
            <person name="Tice H."/>
            <person name="Torney D.C."/>
            <person name="Tran-Gyamfi M."/>
            <person name="Tsai M."/>
            <person name="Ulanovsky L.E."/>
            <person name="Ustaszewska A."/>
            <person name="Vo N."/>
            <person name="White P.S."/>
            <person name="Williams A.L."/>
            <person name="Wills P.L."/>
            <person name="Wu J.R."/>
            <person name="Wu K."/>
            <person name="Yang J."/>
            <person name="Dejong P."/>
            <person name="Bruce D."/>
            <person name="Doggett N.A."/>
            <person name="Deaven L."/>
            <person name="Schmutz J."/>
            <person name="Grimwood J."/>
            <person name="Richardson P."/>
            <person name="Rokhsar D.S."/>
            <person name="Eichler E.E."/>
            <person name="Gilna P."/>
            <person name="Lucas S.M."/>
            <person name="Myers R.M."/>
            <person name="Rubin E.M."/>
            <person name="Pennacchio L.A."/>
        </authorList>
    </citation>
    <scope>NUCLEOTIDE SEQUENCE [LARGE SCALE GENOMIC DNA]</scope>
</reference>